<protein>
    <submittedName>
        <fullName evidence="2">Type 11 methyltransferase</fullName>
    </submittedName>
</protein>
<proteinExistence type="predicted"/>
<keyword evidence="2" id="KW-0808">Transferase</keyword>
<dbReference type="Pfam" id="PF13649">
    <property type="entry name" value="Methyltransf_25"/>
    <property type="match status" value="1"/>
</dbReference>
<dbReference type="EMBL" id="AMFJ01000178">
    <property type="protein sequence ID" value="EKE29424.1"/>
    <property type="molecule type" value="Genomic_DNA"/>
</dbReference>
<reference evidence="2" key="1">
    <citation type="journal article" date="2012" name="Science">
        <title>Fermentation, hydrogen, and sulfur metabolism in multiple uncultivated bacterial phyla.</title>
        <authorList>
            <person name="Wrighton K.C."/>
            <person name="Thomas B.C."/>
            <person name="Sharon I."/>
            <person name="Miller C.S."/>
            <person name="Castelle C.J."/>
            <person name="VerBerkmoes N.C."/>
            <person name="Wilkins M.J."/>
            <person name="Hettich R.L."/>
            <person name="Lipton M.S."/>
            <person name="Williams K.H."/>
            <person name="Long P.E."/>
            <person name="Banfield J.F."/>
        </authorList>
    </citation>
    <scope>NUCLEOTIDE SEQUENCE [LARGE SCALE GENOMIC DNA]</scope>
</reference>
<dbReference type="SUPFAM" id="SSF53335">
    <property type="entry name" value="S-adenosyl-L-methionine-dependent methyltransferases"/>
    <property type="match status" value="1"/>
</dbReference>
<dbReference type="GO" id="GO:0008168">
    <property type="term" value="F:methyltransferase activity"/>
    <property type="evidence" value="ECO:0007669"/>
    <property type="project" value="UniProtKB-KW"/>
</dbReference>
<dbReference type="Gene3D" id="3.40.50.150">
    <property type="entry name" value="Vaccinia Virus protein VP39"/>
    <property type="match status" value="1"/>
</dbReference>
<evidence type="ECO:0000259" key="1">
    <source>
        <dbReference type="Pfam" id="PF13649"/>
    </source>
</evidence>
<name>K2GG93_9BACT</name>
<gene>
    <name evidence="2" type="ORF">ACD_2C00178G0003</name>
</gene>
<keyword evidence="2" id="KW-0489">Methyltransferase</keyword>
<feature type="domain" description="Methyltransferase" evidence="1">
    <location>
        <begin position="58"/>
        <end position="130"/>
    </location>
</feature>
<dbReference type="InterPro" id="IPR041698">
    <property type="entry name" value="Methyltransf_25"/>
</dbReference>
<organism evidence="2">
    <name type="scientific">uncultured bacterium</name>
    <name type="common">gcode 4</name>
    <dbReference type="NCBI Taxonomy" id="1234023"/>
    <lineage>
        <taxon>Bacteria</taxon>
        <taxon>environmental samples</taxon>
    </lineage>
</organism>
<dbReference type="GO" id="GO:0032259">
    <property type="term" value="P:methylation"/>
    <property type="evidence" value="ECO:0007669"/>
    <property type="project" value="UniProtKB-KW"/>
</dbReference>
<sequence>MVTNEQTLYDKFAEEFARKFNAAWVRTDDIRRAFSYFDNPEDLSVFEVWCWNWRDVAEILKYTNNYIWLDYSEWMLDIAKKQLPEAKFELGDIEEYESEEKFDIIFSFASLVHLPIGKVEKVLSKLHWMLNAWWILILSLRYWPEYKEEIISDEIWDRFFTLYNGDTIRGIMHWFDSEFERVYKVNKRLWLVMDLRKI</sequence>
<dbReference type="AlphaFoldDB" id="K2GG93"/>
<evidence type="ECO:0000313" key="2">
    <source>
        <dbReference type="EMBL" id="EKE29424.1"/>
    </source>
</evidence>
<accession>K2GG93</accession>
<dbReference type="InterPro" id="IPR029063">
    <property type="entry name" value="SAM-dependent_MTases_sf"/>
</dbReference>
<comment type="caution">
    <text evidence="2">The sequence shown here is derived from an EMBL/GenBank/DDBJ whole genome shotgun (WGS) entry which is preliminary data.</text>
</comment>